<name>A0A0E4GZJ4_MYCLN</name>
<evidence type="ECO:0008006" key="3">
    <source>
        <dbReference type="Google" id="ProtNLM"/>
    </source>
</evidence>
<dbReference type="Pfam" id="PF11829">
    <property type="entry name" value="DUF3349"/>
    <property type="match status" value="1"/>
</dbReference>
<dbReference type="InterPro" id="IPR021784">
    <property type="entry name" value="DUF3349"/>
</dbReference>
<evidence type="ECO:0000313" key="1">
    <source>
        <dbReference type="EMBL" id="CQD17132.1"/>
    </source>
</evidence>
<evidence type="ECO:0000313" key="2">
    <source>
        <dbReference type="Proteomes" id="UP000199251"/>
    </source>
</evidence>
<dbReference type="Proteomes" id="UP000199251">
    <property type="component" value="Unassembled WGS sequence"/>
</dbReference>
<organism evidence="1 2">
    <name type="scientific">Mycobacterium lentiflavum</name>
    <dbReference type="NCBI Taxonomy" id="141349"/>
    <lineage>
        <taxon>Bacteria</taxon>
        <taxon>Bacillati</taxon>
        <taxon>Actinomycetota</taxon>
        <taxon>Actinomycetes</taxon>
        <taxon>Mycobacteriales</taxon>
        <taxon>Mycobacteriaceae</taxon>
        <taxon>Mycobacterium</taxon>
        <taxon>Mycobacterium simiae complex</taxon>
    </lineage>
</organism>
<protein>
    <recommendedName>
        <fullName evidence="3">DUF3349 domain-containing protein</fullName>
    </recommendedName>
</protein>
<dbReference type="STRING" id="141349.BN1232_03759"/>
<gene>
    <name evidence="1" type="ORF">BN1232_03759</name>
</gene>
<reference evidence="1 2" key="1">
    <citation type="submission" date="2015-03" db="EMBL/GenBank/DDBJ databases">
        <authorList>
            <person name="Urmite Genomes"/>
        </authorList>
    </citation>
    <scope>NUCLEOTIDE SEQUENCE [LARGE SCALE GENOMIC DNA]</scope>
    <source>
        <strain evidence="1 2">CSUR P1491</strain>
    </source>
</reference>
<sequence length="98" mass="10324">MPLSGLVTTFDAVIRAGYPHGVPYSDYVPLLALLRRRMPDNAVAAVATHVATSGDLNINAADIRAAITRVAAELPCAADLERVQGRLAAIVELTQQSA</sequence>
<proteinExistence type="predicted"/>
<accession>A0A0E4GZJ4</accession>
<dbReference type="InterPro" id="IPR044918">
    <property type="entry name" value="DUF3349_helical"/>
</dbReference>
<dbReference type="EMBL" id="CTEE01000001">
    <property type="protein sequence ID" value="CQD17132.1"/>
    <property type="molecule type" value="Genomic_DNA"/>
</dbReference>
<dbReference type="AlphaFoldDB" id="A0A0E4GZJ4"/>
<dbReference type="Gene3D" id="1.10.150.430">
    <property type="entry name" value="DUF3349, helical bundle"/>
    <property type="match status" value="1"/>
</dbReference>